<accession>A0A7J8ZIN5</accession>
<keyword evidence="1" id="KW-0472">Membrane</keyword>
<gene>
    <name evidence="2" type="ORF">Golax_010673</name>
</gene>
<reference evidence="2 3" key="1">
    <citation type="journal article" date="2019" name="Genome Biol. Evol.">
        <title>Insights into the evolution of the New World diploid cottons (Gossypium, subgenus Houzingenia) based on genome sequencing.</title>
        <authorList>
            <person name="Grover C.E."/>
            <person name="Arick M.A. 2nd"/>
            <person name="Thrash A."/>
            <person name="Conover J.L."/>
            <person name="Sanders W.S."/>
            <person name="Peterson D.G."/>
            <person name="Frelichowski J.E."/>
            <person name="Scheffler J.A."/>
            <person name="Scheffler B.E."/>
            <person name="Wendel J.F."/>
        </authorList>
    </citation>
    <scope>NUCLEOTIDE SEQUENCE [LARGE SCALE GENOMIC DNA]</scope>
    <source>
        <strain evidence="2">4</strain>
        <tissue evidence="2">Leaf</tissue>
    </source>
</reference>
<keyword evidence="1" id="KW-0812">Transmembrane</keyword>
<dbReference type="EMBL" id="JABEZV010000005">
    <property type="protein sequence ID" value="MBA0711500.1"/>
    <property type="molecule type" value="Genomic_DNA"/>
</dbReference>
<organism evidence="2 3">
    <name type="scientific">Gossypium laxum</name>
    <dbReference type="NCBI Taxonomy" id="34288"/>
    <lineage>
        <taxon>Eukaryota</taxon>
        <taxon>Viridiplantae</taxon>
        <taxon>Streptophyta</taxon>
        <taxon>Embryophyta</taxon>
        <taxon>Tracheophyta</taxon>
        <taxon>Spermatophyta</taxon>
        <taxon>Magnoliopsida</taxon>
        <taxon>eudicotyledons</taxon>
        <taxon>Gunneridae</taxon>
        <taxon>Pentapetalae</taxon>
        <taxon>rosids</taxon>
        <taxon>malvids</taxon>
        <taxon>Malvales</taxon>
        <taxon>Malvaceae</taxon>
        <taxon>Malvoideae</taxon>
        <taxon>Gossypium</taxon>
    </lineage>
</organism>
<dbReference type="AlphaFoldDB" id="A0A7J8ZIN5"/>
<feature type="transmembrane region" description="Helical" evidence="1">
    <location>
        <begin position="12"/>
        <end position="35"/>
    </location>
</feature>
<sequence>MSKCEGKTFRSPLMISMNFITSYFMRKILLIIWIWKDFKTLTWKTLSFLQILVKLLCFLLPKCGCNSLALELHLH</sequence>
<proteinExistence type="predicted"/>
<dbReference type="Proteomes" id="UP000593574">
    <property type="component" value="Unassembled WGS sequence"/>
</dbReference>
<protein>
    <submittedName>
        <fullName evidence="2">Uncharacterized protein</fullName>
    </submittedName>
</protein>
<evidence type="ECO:0000313" key="2">
    <source>
        <dbReference type="EMBL" id="MBA0711500.1"/>
    </source>
</evidence>
<evidence type="ECO:0000256" key="1">
    <source>
        <dbReference type="SAM" id="Phobius"/>
    </source>
</evidence>
<keyword evidence="1" id="KW-1133">Transmembrane helix</keyword>
<keyword evidence="3" id="KW-1185">Reference proteome</keyword>
<evidence type="ECO:0000313" key="3">
    <source>
        <dbReference type="Proteomes" id="UP000593574"/>
    </source>
</evidence>
<name>A0A7J8ZIN5_9ROSI</name>
<comment type="caution">
    <text evidence="2">The sequence shown here is derived from an EMBL/GenBank/DDBJ whole genome shotgun (WGS) entry which is preliminary data.</text>
</comment>